<dbReference type="VEuPathDB" id="VectorBase:GAUT021510"/>
<name>A0A1A9V083_GLOAU</name>
<dbReference type="EnsemblMetazoa" id="GAUT021510-RA">
    <property type="protein sequence ID" value="GAUT021510-PA"/>
    <property type="gene ID" value="GAUT021510"/>
</dbReference>
<dbReference type="Proteomes" id="UP000078200">
    <property type="component" value="Unassembled WGS sequence"/>
</dbReference>
<protein>
    <submittedName>
        <fullName evidence="2">Uncharacterized protein</fullName>
    </submittedName>
</protein>
<dbReference type="AlphaFoldDB" id="A0A1A9V083"/>
<reference evidence="2" key="1">
    <citation type="submission" date="2020-05" db="UniProtKB">
        <authorList>
            <consortium name="EnsemblMetazoa"/>
        </authorList>
    </citation>
    <scope>IDENTIFICATION</scope>
    <source>
        <strain evidence="2">TTRI</strain>
    </source>
</reference>
<feature type="region of interest" description="Disordered" evidence="1">
    <location>
        <begin position="79"/>
        <end position="108"/>
    </location>
</feature>
<keyword evidence="3" id="KW-1185">Reference proteome</keyword>
<proteinExistence type="predicted"/>
<organism evidence="2 3">
    <name type="scientific">Glossina austeni</name>
    <name type="common">Savannah tsetse fly</name>
    <dbReference type="NCBI Taxonomy" id="7395"/>
    <lineage>
        <taxon>Eukaryota</taxon>
        <taxon>Metazoa</taxon>
        <taxon>Ecdysozoa</taxon>
        <taxon>Arthropoda</taxon>
        <taxon>Hexapoda</taxon>
        <taxon>Insecta</taxon>
        <taxon>Pterygota</taxon>
        <taxon>Neoptera</taxon>
        <taxon>Endopterygota</taxon>
        <taxon>Diptera</taxon>
        <taxon>Brachycera</taxon>
        <taxon>Muscomorpha</taxon>
        <taxon>Hippoboscoidea</taxon>
        <taxon>Glossinidae</taxon>
        <taxon>Glossina</taxon>
    </lineage>
</organism>
<feature type="compositionally biased region" description="Acidic residues" evidence="1">
    <location>
        <begin position="91"/>
        <end position="105"/>
    </location>
</feature>
<evidence type="ECO:0000313" key="3">
    <source>
        <dbReference type="Proteomes" id="UP000078200"/>
    </source>
</evidence>
<accession>A0A1A9V083</accession>
<evidence type="ECO:0000256" key="1">
    <source>
        <dbReference type="SAM" id="MobiDB-lite"/>
    </source>
</evidence>
<sequence>MQRQRIRQIFTPQEILRKRQSRFKIFVVHDSPLITSANIFQCILFRRYSDLKSQNYTSVATFLKEKIFEIFSVLKQTKHKKEEKPNLNEKCDDDESKEGEDEDEVRVEGEPAPIHVIERGKTCRMPLAATIYEFLFYSVTCPSLVPNNRLRRG</sequence>
<evidence type="ECO:0000313" key="2">
    <source>
        <dbReference type="EnsemblMetazoa" id="GAUT021510-PA"/>
    </source>
</evidence>
<feature type="compositionally biased region" description="Basic and acidic residues" evidence="1">
    <location>
        <begin position="80"/>
        <end position="90"/>
    </location>
</feature>